<comment type="caution">
    <text evidence="4">The sequence shown here is derived from an EMBL/GenBank/DDBJ whole genome shotgun (WGS) entry which is preliminary data.</text>
</comment>
<dbReference type="AlphaFoldDB" id="A0AAV0SS60"/>
<reference evidence="3 5" key="1">
    <citation type="submission" date="2021-11" db="EMBL/GenBank/DDBJ databases">
        <authorList>
            <person name="Islam A."/>
            <person name="Islam S."/>
            <person name="Flora M.S."/>
            <person name="Rahman M."/>
            <person name="Ziaur R.M."/>
            <person name="Epstein J.H."/>
            <person name="Hassan M."/>
            <person name="Klassen M."/>
            <person name="Woodard K."/>
            <person name="Webb A."/>
            <person name="Webby R.J."/>
            <person name="El Zowalaty M.E."/>
        </authorList>
    </citation>
    <scope>NUCLEOTIDE SEQUENCE [LARGE SCALE GENOMIC DNA]</scope>
    <source>
        <strain evidence="3">Pf1</strain>
    </source>
</reference>
<feature type="signal peptide" evidence="2">
    <location>
        <begin position="1"/>
        <end position="19"/>
    </location>
</feature>
<feature type="compositionally biased region" description="Acidic residues" evidence="1">
    <location>
        <begin position="208"/>
        <end position="223"/>
    </location>
</feature>
<evidence type="ECO:0000256" key="1">
    <source>
        <dbReference type="SAM" id="MobiDB-lite"/>
    </source>
</evidence>
<dbReference type="EMBL" id="CAKLBC010001575">
    <property type="protein sequence ID" value="CAH0492887.1"/>
    <property type="molecule type" value="Genomic_DNA"/>
</dbReference>
<evidence type="ECO:0000313" key="5">
    <source>
        <dbReference type="Proteomes" id="UP001157938"/>
    </source>
</evidence>
<dbReference type="Proteomes" id="UP001157938">
    <property type="component" value="Unassembled WGS sequence"/>
</dbReference>
<feature type="compositionally biased region" description="Acidic residues" evidence="1">
    <location>
        <begin position="109"/>
        <end position="123"/>
    </location>
</feature>
<accession>A0AAV0SS60</accession>
<evidence type="ECO:0000313" key="6">
    <source>
        <dbReference type="Proteomes" id="UP001159659"/>
    </source>
</evidence>
<evidence type="ECO:0000313" key="4">
    <source>
        <dbReference type="EMBL" id="CAI5705790.1"/>
    </source>
</evidence>
<evidence type="ECO:0000256" key="2">
    <source>
        <dbReference type="SAM" id="SignalP"/>
    </source>
</evidence>
<feature type="compositionally biased region" description="Basic and acidic residues" evidence="1">
    <location>
        <begin position="124"/>
        <end position="141"/>
    </location>
</feature>
<gene>
    <name evidence="3" type="ORF">PFR001_LOCUS8061</name>
    <name evidence="4" type="ORF">PFR002_LOCUS760</name>
</gene>
<keyword evidence="2" id="KW-0732">Signal</keyword>
<dbReference type="EMBL" id="CANTFK010000064">
    <property type="protein sequence ID" value="CAI5705790.1"/>
    <property type="molecule type" value="Genomic_DNA"/>
</dbReference>
<proteinExistence type="predicted"/>
<organism evidence="4 6">
    <name type="scientific">Peronospora farinosa</name>
    <dbReference type="NCBI Taxonomy" id="134698"/>
    <lineage>
        <taxon>Eukaryota</taxon>
        <taxon>Sar</taxon>
        <taxon>Stramenopiles</taxon>
        <taxon>Oomycota</taxon>
        <taxon>Peronosporomycetes</taxon>
        <taxon>Peronosporales</taxon>
        <taxon>Peronosporaceae</taxon>
        <taxon>Peronospora</taxon>
    </lineage>
</organism>
<name>A0AAV0SS60_9STRA</name>
<feature type="chain" id="PRO_5043807508" evidence="2">
    <location>
        <begin position="20"/>
        <end position="234"/>
    </location>
</feature>
<sequence>MKVFTVLVAVALAVTSSYADQSKYLRSTAINEDEVIDADSQDSKKNEDKLTVRLADFATSGKVNIMDLIGNGKGQVRFDDIIEAKLFEGDDPSHSSRKSRTKSITQNADPDDDDSDKDADSDDESKKFEKPDNKNSKHVSDDGGNDSFDSMMKELNAFVKGKQYKAGNTDTGLKDKSPRNVKEESEVAQDDPILSNGRNIKAKKILSDEEDPNIQQSEIEEDDKDTKPSKKTAP</sequence>
<reference evidence="4" key="2">
    <citation type="submission" date="2022-12" db="EMBL/GenBank/DDBJ databases">
        <authorList>
            <person name="Webb A."/>
        </authorList>
    </citation>
    <scope>NUCLEOTIDE SEQUENCE</scope>
    <source>
        <strain evidence="4">Pf2</strain>
    </source>
</reference>
<feature type="region of interest" description="Disordered" evidence="1">
    <location>
        <begin position="88"/>
        <end position="234"/>
    </location>
</feature>
<evidence type="ECO:0000313" key="3">
    <source>
        <dbReference type="EMBL" id="CAH0492887.1"/>
    </source>
</evidence>
<keyword evidence="5" id="KW-1185">Reference proteome</keyword>
<protein>
    <submittedName>
        <fullName evidence="4">Uncharacterized protein</fullName>
    </submittedName>
</protein>
<feature type="compositionally biased region" description="Basic and acidic residues" evidence="1">
    <location>
        <begin position="172"/>
        <end position="185"/>
    </location>
</feature>
<dbReference type="Proteomes" id="UP001159659">
    <property type="component" value="Unassembled WGS sequence"/>
</dbReference>